<dbReference type="KEGG" id="phe:Phep_2651"/>
<gene>
    <name evidence="1" type="ordered locus">Phep_2651</name>
</gene>
<accession>C6Y0E0</accession>
<dbReference type="Pfam" id="PF16319">
    <property type="entry name" value="SGBP_BT4661-like"/>
    <property type="match status" value="1"/>
</dbReference>
<dbReference type="eggNOG" id="ENOG5033R5X">
    <property type="taxonomic scope" value="Bacteria"/>
</dbReference>
<dbReference type="OrthoDB" id="973913at2"/>
<protein>
    <submittedName>
        <fullName evidence="1">Uncharacterized protein</fullName>
    </submittedName>
</protein>
<dbReference type="RefSeq" id="WP_015808463.1">
    <property type="nucleotide sequence ID" value="NC_013061.1"/>
</dbReference>
<dbReference type="InterPro" id="IPR032529">
    <property type="entry name" value="BT4661-like"/>
</dbReference>
<organism evidence="1 2">
    <name type="scientific">Pedobacter heparinus (strain ATCC 13125 / DSM 2366 / CIP 104194 / JCM 7457 / NBRC 12017 / NCIMB 9290 / NRRL B-14731 / HIM 762-3)</name>
    <dbReference type="NCBI Taxonomy" id="485917"/>
    <lineage>
        <taxon>Bacteria</taxon>
        <taxon>Pseudomonadati</taxon>
        <taxon>Bacteroidota</taxon>
        <taxon>Sphingobacteriia</taxon>
        <taxon>Sphingobacteriales</taxon>
        <taxon>Sphingobacteriaceae</taxon>
        <taxon>Pedobacter</taxon>
    </lineage>
</organism>
<dbReference type="HOGENOM" id="CLU_511772_0_0_10"/>
<dbReference type="STRING" id="485917.Phep_2651"/>
<evidence type="ECO:0000313" key="2">
    <source>
        <dbReference type="Proteomes" id="UP000000852"/>
    </source>
</evidence>
<dbReference type="AlphaFoldDB" id="C6Y0E0"/>
<sequence>MQSKKLLLLLFCYAATTGCKDSIKSDLVNVTNPSNLKYISIADAREGKAVITTAPTVQTGGLLPNFELISIQKSDGTLLDESYLQYVTIGKSIEAESPVKGTNSANNGVISVAAGHNFGVGDYYFNIKVTTTTEGQTYSTVFEKAFQLHIAPLLPTNMVYSPKNQNLVYGNASSKTTAPLLPGSNPDVSFELGNYSDKLTIVKETGVIAIAPNYIYRTRETLNPVIKVISNISKEVVSFENKITVVITDKPEIMPVETIYFFYPTLKTAVALPTGGEGYTVQTDNIGLATRIWGVRANSTGSFFLKPEERPEVNTAQTILETQTHNASNQTEPTNTWMVMPTQDLTPFQYGYKLSFNYYYQPAFQTYMADGRTPTDLEVYISTDYTGGDIQDTSGKWLNGTWTKVNTSIKCQKSLGVNGSNSTGAPWGAEFIGTPYPGDQAGANPDNKKRPALGTFYNKWVKCTYDISAPQISSKFTVAFKVASYFEGRLLNTTAVPGRGGIYFLSDFNFKAVE</sequence>
<dbReference type="PROSITE" id="PS51257">
    <property type="entry name" value="PROKAR_LIPOPROTEIN"/>
    <property type="match status" value="1"/>
</dbReference>
<proteinExistence type="predicted"/>
<dbReference type="Proteomes" id="UP000000852">
    <property type="component" value="Chromosome"/>
</dbReference>
<dbReference type="EMBL" id="CP001681">
    <property type="protein sequence ID" value="ACU04852.1"/>
    <property type="molecule type" value="Genomic_DNA"/>
</dbReference>
<keyword evidence="2" id="KW-1185">Reference proteome</keyword>
<evidence type="ECO:0000313" key="1">
    <source>
        <dbReference type="EMBL" id="ACU04852.1"/>
    </source>
</evidence>
<reference evidence="1 2" key="1">
    <citation type="journal article" date="2009" name="Stand. Genomic Sci.">
        <title>Complete genome sequence of Pedobacter heparinus type strain (HIM 762-3).</title>
        <authorList>
            <person name="Han C."/>
            <person name="Spring S."/>
            <person name="Lapidus A."/>
            <person name="Del Rio T.G."/>
            <person name="Tice H."/>
            <person name="Copeland A."/>
            <person name="Cheng J.F."/>
            <person name="Lucas S."/>
            <person name="Chen F."/>
            <person name="Nolan M."/>
            <person name="Bruce D."/>
            <person name="Goodwin L."/>
            <person name="Pitluck S."/>
            <person name="Ivanova N."/>
            <person name="Mavromatis K."/>
            <person name="Mikhailova N."/>
            <person name="Pati A."/>
            <person name="Chen A."/>
            <person name="Palaniappan K."/>
            <person name="Land M."/>
            <person name="Hauser L."/>
            <person name="Chang Y.J."/>
            <person name="Jeffries C.C."/>
            <person name="Saunders E."/>
            <person name="Chertkov O."/>
            <person name="Brettin T."/>
            <person name="Goker M."/>
            <person name="Rohde M."/>
            <person name="Bristow J."/>
            <person name="Eisen J.A."/>
            <person name="Markowitz V."/>
            <person name="Hugenholtz P."/>
            <person name="Kyrpides N.C."/>
            <person name="Klenk H.P."/>
            <person name="Detter J.C."/>
        </authorList>
    </citation>
    <scope>NUCLEOTIDE SEQUENCE [LARGE SCALE GENOMIC DNA]</scope>
    <source>
        <strain evidence="2">ATCC 13125 / DSM 2366 / CIP 104194 / JCM 7457 / NBRC 12017 / NCIMB 9290 / NRRL B-14731 / HIM 762-3</strain>
    </source>
</reference>
<name>C6Y0E0_PEDHD</name>